<gene>
    <name evidence="4" type="ordered locus">MTBMA_c10580</name>
</gene>
<dbReference type="Proteomes" id="UP000000345">
    <property type="component" value="Chromosome"/>
</dbReference>
<evidence type="ECO:0000259" key="3">
    <source>
        <dbReference type="Pfam" id="PF02663"/>
    </source>
</evidence>
<keyword evidence="5" id="KW-1185">Reference proteome</keyword>
<dbReference type="HOGENOM" id="CLU_314416_0_0_2"/>
<reference key="1">
    <citation type="submission" date="2009-08" db="EMBL/GenBank/DDBJ databases">
        <title>The genome sequence of Methanothermobacter marburgensis.</title>
        <authorList>
            <person name="Kaster A."/>
            <person name="Seedorf H."/>
            <person name="Goenrich M."/>
            <person name="Wiezer A."/>
            <person name="Liesegang H."/>
            <person name="Thauer R."/>
            <person name="Gottschalk G."/>
        </authorList>
    </citation>
    <scope>NUCLEOTIDE SEQUENCE</scope>
    <source>
        <strain>Marburg</strain>
    </source>
</reference>
<reference evidence="4 5" key="2">
    <citation type="journal article" date="2010" name="J. Bacteriol.">
        <title>Complete genome sequence of Methanothermobacter marburgensis, a methanoarchaeon model organism.</title>
        <authorList>
            <person name="Liesegang H."/>
            <person name="Kaster A.K."/>
            <person name="Wiezer A."/>
            <person name="Goenrich M."/>
            <person name="Wollherr A."/>
            <person name="Seedorf H."/>
            <person name="Gottschalk G."/>
            <person name="Thauer R.K."/>
        </authorList>
    </citation>
    <scope>NUCLEOTIDE SEQUENCE [LARGE SCALE GENOMIC DNA]</scope>
    <source>
        <strain evidence="5">ATCC BAA-927 / DSM 2133 / JCM 14651 / NBRC 100331 / OCM 82 / Marburg</strain>
    </source>
</reference>
<evidence type="ECO:0000313" key="4">
    <source>
        <dbReference type="EMBL" id="ADL58652.1"/>
    </source>
</evidence>
<dbReference type="AlphaFoldDB" id="D9PWQ4"/>
<dbReference type="KEGG" id="mmg:MTBMA_c10580"/>
<dbReference type="STRING" id="79929.MTBMA_c10580"/>
<dbReference type="EMBL" id="CP001710">
    <property type="protein sequence ID" value="ADL58652.1"/>
    <property type="molecule type" value="Genomic_DNA"/>
</dbReference>
<accession>D9PWQ4</accession>
<feature type="domain" description="Formylmethanofuran dehydrogenase subunit E" evidence="3">
    <location>
        <begin position="287"/>
        <end position="414"/>
    </location>
</feature>
<feature type="domain" description="Formylmethanofuran dehydrogenase subunit E" evidence="3">
    <location>
        <begin position="666"/>
        <end position="727"/>
    </location>
</feature>
<dbReference type="Gene3D" id="3.30.1330.130">
    <property type="match status" value="2"/>
</dbReference>
<sequence>MRRQYFMVLMALLFAFALTGSASAVTPECEVGVNVTYEFADDNTRINPDINYISDENGEKLNFTKRFDPASNLTKITFQPPVVTETTRFTIKITAPGYKDILHHFTLSRNPYDNSDPNYYAHLSFKMNATDAYRLGREITKKADEILNFSSGNVLVITTAGIVKYRGDTSEDVIEGILNQARGIVTYGKGNLLMIRKTPVDPLDTFFILQKGNTLTGVFFKNASTTPVVIRTVNGKPIYTIDLLKNMTEANWNLLVSKYGEHAFPVASLANAWMQDAPADLLRAAAFHGHMCLGTISGYAMSLTLLKYYPPIMDITSPGSPGEITNYITIGVPGDSDDDSLLMFLDTTPGKGGSYSGFNTTATGADTNLVGFIRWNPKTLKGDLIIMKFDKEALRQQFQQETGKRTELEFNAWLISKLKQDPTSLVTIVRELTDLNVTHYYYLLGSASNTTVRDANGNVYNISAQRAHGLDMAYIDSLGLPNATRENNPLPQGTLTYEQIKKIGADAANLAKQLFLQEKGINLEKDDRDLVVLTSAGYSRLNGQDTSAAWDGIFDVLGSRLSRATLLPIHRPLWKPLWFTFVLRGYDGVTMDAVYIYYDPATGQLVASNASDGKYVNDIGPRTLNSTALTGKVSKVFAMDGWFNIQTIANAWRHDPPYDQILTFLFHDHACPGVSPGYIITEHIFNNYPLNENESYIYLGNTIYCKDDAIVYRLGVSPGQGTYFNLRLPSADTMSDDDDFGGSIEGILIIWDSVKKVGRAVIIGFQWPQFDVSDCTTDEAKREKQIAGFISLYKGETPSYMTAAPVVKIEAERYITESELQMILSGADGGSPLAFVKGIPADRTLADILPQVPVDGGNQGGIPGGVPGGLPGGSTGGVHGSTGTTGRTGGVSPGLSASVASPAEVGAASESTEEPAPARAYEVENVTSSGSGSGSSAWYVYGIVGVLVAAGLVAFGFLRGGAGK</sequence>
<protein>
    <recommendedName>
        <fullName evidence="3">Formylmethanofuran dehydrogenase subunit E domain-containing protein</fullName>
    </recommendedName>
</protein>
<feature type="compositionally biased region" description="Gly residues" evidence="1">
    <location>
        <begin position="857"/>
        <end position="880"/>
    </location>
</feature>
<dbReference type="GeneID" id="9704766"/>
<dbReference type="GeneID" id="77399835"/>
<keyword evidence="2" id="KW-0812">Transmembrane</keyword>
<feature type="region of interest" description="Disordered" evidence="1">
    <location>
        <begin position="856"/>
        <end position="932"/>
    </location>
</feature>
<organism evidence="4 5">
    <name type="scientific">Methanothermobacter marburgensis (strain ATCC BAA-927 / DSM 2133 / JCM 14651 / NBRC 100331 / OCM 82 / Marburg)</name>
    <name type="common">Methanobacterium thermoautotrophicum</name>
    <dbReference type="NCBI Taxonomy" id="79929"/>
    <lineage>
        <taxon>Archaea</taxon>
        <taxon>Methanobacteriati</taxon>
        <taxon>Methanobacteriota</taxon>
        <taxon>Methanomada group</taxon>
        <taxon>Methanobacteria</taxon>
        <taxon>Methanobacteriales</taxon>
        <taxon>Methanobacteriaceae</taxon>
        <taxon>Methanothermobacter</taxon>
    </lineage>
</organism>
<dbReference type="InterPro" id="IPR003814">
    <property type="entry name" value="FmdEsu_dom"/>
</dbReference>
<evidence type="ECO:0000256" key="1">
    <source>
        <dbReference type="SAM" id="MobiDB-lite"/>
    </source>
</evidence>
<dbReference type="OrthoDB" id="31120at2157"/>
<proteinExistence type="predicted"/>
<dbReference type="Pfam" id="PF02663">
    <property type="entry name" value="FmdE"/>
    <property type="match status" value="2"/>
</dbReference>
<evidence type="ECO:0000313" key="5">
    <source>
        <dbReference type="Proteomes" id="UP000000345"/>
    </source>
</evidence>
<dbReference type="SUPFAM" id="SSF143555">
    <property type="entry name" value="FwdE-like"/>
    <property type="match status" value="2"/>
</dbReference>
<name>D9PWQ4_METTM</name>
<keyword evidence="2" id="KW-0472">Membrane</keyword>
<keyword evidence="2" id="KW-1133">Transmembrane helix</keyword>
<dbReference type="RefSeq" id="WP_013295875.1">
    <property type="nucleotide sequence ID" value="NC_014408.1"/>
</dbReference>
<feature type="transmembrane region" description="Helical" evidence="2">
    <location>
        <begin position="938"/>
        <end position="958"/>
    </location>
</feature>
<evidence type="ECO:0000256" key="2">
    <source>
        <dbReference type="SAM" id="Phobius"/>
    </source>
</evidence>
<feature type="compositionally biased region" description="Low complexity" evidence="1">
    <location>
        <begin position="907"/>
        <end position="920"/>
    </location>
</feature>
<dbReference type="PaxDb" id="79929-MTBMA_c10580"/>